<evidence type="ECO:0000313" key="3">
    <source>
        <dbReference type="Proteomes" id="UP000076738"/>
    </source>
</evidence>
<name>A0A167JAX6_CALVF</name>
<reference evidence="2 3" key="1">
    <citation type="journal article" date="2016" name="Mol. Biol. Evol.">
        <title>Comparative Genomics of Early-Diverging Mushroom-Forming Fungi Provides Insights into the Origins of Lignocellulose Decay Capabilities.</title>
        <authorList>
            <person name="Nagy L.G."/>
            <person name="Riley R."/>
            <person name="Tritt A."/>
            <person name="Adam C."/>
            <person name="Daum C."/>
            <person name="Floudas D."/>
            <person name="Sun H."/>
            <person name="Yadav J.S."/>
            <person name="Pangilinan J."/>
            <person name="Larsson K.H."/>
            <person name="Matsuura K."/>
            <person name="Barry K."/>
            <person name="Labutti K."/>
            <person name="Kuo R."/>
            <person name="Ohm R.A."/>
            <person name="Bhattacharya S.S."/>
            <person name="Shirouzu T."/>
            <person name="Yoshinaga Y."/>
            <person name="Martin F.M."/>
            <person name="Grigoriev I.V."/>
            <person name="Hibbett D.S."/>
        </authorList>
    </citation>
    <scope>NUCLEOTIDE SEQUENCE [LARGE SCALE GENOMIC DNA]</scope>
    <source>
        <strain evidence="2 3">TUFC12733</strain>
    </source>
</reference>
<dbReference type="PANTHER" id="PTHR43157:SF35">
    <property type="entry name" value="DEHYDROGENASE_REDUCTASE FAMILY PROTEIN, PUTATIVE-RELATED"/>
    <property type="match status" value="1"/>
</dbReference>
<dbReference type="EMBL" id="KV417302">
    <property type="protein sequence ID" value="KZO93407.1"/>
    <property type="molecule type" value="Genomic_DNA"/>
</dbReference>
<organism evidence="2 3">
    <name type="scientific">Calocera viscosa (strain TUFC12733)</name>
    <dbReference type="NCBI Taxonomy" id="1330018"/>
    <lineage>
        <taxon>Eukaryota</taxon>
        <taxon>Fungi</taxon>
        <taxon>Dikarya</taxon>
        <taxon>Basidiomycota</taxon>
        <taxon>Agaricomycotina</taxon>
        <taxon>Dacrymycetes</taxon>
        <taxon>Dacrymycetales</taxon>
        <taxon>Dacrymycetaceae</taxon>
        <taxon>Calocera</taxon>
    </lineage>
</organism>
<dbReference type="Pfam" id="PF00106">
    <property type="entry name" value="adh_short"/>
    <property type="match status" value="1"/>
</dbReference>
<evidence type="ECO:0000313" key="2">
    <source>
        <dbReference type="EMBL" id="KZO93407.1"/>
    </source>
</evidence>
<gene>
    <name evidence="2" type="ORF">CALVIDRAFT_257675</name>
</gene>
<keyword evidence="3" id="KW-1185">Reference proteome</keyword>
<dbReference type="GO" id="GO:0016491">
    <property type="term" value="F:oxidoreductase activity"/>
    <property type="evidence" value="ECO:0007669"/>
    <property type="project" value="UniProtKB-KW"/>
</dbReference>
<dbReference type="Proteomes" id="UP000076738">
    <property type="component" value="Unassembled WGS sequence"/>
</dbReference>
<dbReference type="InterPro" id="IPR002347">
    <property type="entry name" value="SDR_fam"/>
</dbReference>
<dbReference type="PRINTS" id="PR00081">
    <property type="entry name" value="GDHRDH"/>
</dbReference>
<dbReference type="InterPro" id="IPR036291">
    <property type="entry name" value="NAD(P)-bd_dom_sf"/>
</dbReference>
<dbReference type="AlphaFoldDB" id="A0A167JAX6"/>
<dbReference type="PANTHER" id="PTHR43157">
    <property type="entry name" value="PHOSPHATIDYLINOSITOL-GLYCAN BIOSYNTHESIS CLASS F PROTEIN-RELATED"/>
    <property type="match status" value="1"/>
</dbReference>
<sequence length="327" mass="35949">MPIPPLPPKTSLQGLSFLITGSNAGLGYSTALLALQLGASPVYITARNASKGAKAVESLLADPVVKKKNPNAKVEIYDLDMARWESVLGFADKFIKDRQAKGEGLDIAILNAGIANITYEQAPTGNEMIVQVNHLSTALLSLLLLPLLEKSTTPKHTARLTIISSGMHTQRWGKLTECPPDNVNYLQQLNDKALFDGLERYGVSKMLIIFFVRQLAGRISPDKVIINNVCPGAIKTSINDRMPLWSWPLVWWIMRNGGTPEDGARAYIYGVAVAGKESQGQWSQCSQPKQYGDFVLSKEGQKMQEKEWKETMQVLEKVRPGISTPVS</sequence>
<evidence type="ECO:0000256" key="1">
    <source>
        <dbReference type="ARBA" id="ARBA00023002"/>
    </source>
</evidence>
<dbReference type="OrthoDB" id="542013at2759"/>
<dbReference type="Gene3D" id="3.40.50.720">
    <property type="entry name" value="NAD(P)-binding Rossmann-like Domain"/>
    <property type="match status" value="1"/>
</dbReference>
<keyword evidence="1" id="KW-0560">Oxidoreductase</keyword>
<proteinExistence type="predicted"/>
<accession>A0A167JAX6</accession>
<protein>
    <submittedName>
        <fullName evidence="2">NAD(P)-binding protein</fullName>
    </submittedName>
</protein>
<dbReference type="STRING" id="1330018.A0A167JAX6"/>
<dbReference type="SUPFAM" id="SSF51735">
    <property type="entry name" value="NAD(P)-binding Rossmann-fold domains"/>
    <property type="match status" value="1"/>
</dbReference>